<protein>
    <submittedName>
        <fullName evidence="2">MFS transporter</fullName>
    </submittedName>
</protein>
<accession>A0A5N8WML4</accession>
<keyword evidence="3" id="KW-1185">Reference proteome</keyword>
<comment type="caution">
    <text evidence="2">The sequence shown here is derived from an EMBL/GenBank/DDBJ whole genome shotgun (WGS) entry which is preliminary data.</text>
</comment>
<gene>
    <name evidence="2" type="ORF">FPZ41_02245</name>
</gene>
<dbReference type="EMBL" id="VMNX01000003">
    <property type="protein sequence ID" value="MPY47475.1"/>
    <property type="molecule type" value="Genomic_DNA"/>
</dbReference>
<proteinExistence type="predicted"/>
<evidence type="ECO:0000256" key="1">
    <source>
        <dbReference type="SAM" id="MobiDB-lite"/>
    </source>
</evidence>
<dbReference type="AlphaFoldDB" id="A0A5N8WML4"/>
<organism evidence="2 3">
    <name type="scientific">Streptomyces acidicola</name>
    <dbReference type="NCBI Taxonomy" id="2596892"/>
    <lineage>
        <taxon>Bacteria</taxon>
        <taxon>Bacillati</taxon>
        <taxon>Actinomycetota</taxon>
        <taxon>Actinomycetes</taxon>
        <taxon>Kitasatosporales</taxon>
        <taxon>Streptomycetaceae</taxon>
        <taxon>Streptomyces</taxon>
    </lineage>
</organism>
<reference evidence="2 3" key="1">
    <citation type="submission" date="2019-09" db="EMBL/GenBank/DDBJ databases">
        <authorList>
            <person name="Duangmal K."/>
            <person name="Teo W.F.A."/>
            <person name="Lipun K."/>
        </authorList>
    </citation>
    <scope>NUCLEOTIDE SEQUENCE [LARGE SCALE GENOMIC DNA]</scope>
    <source>
        <strain evidence="2 3">K1PN6</strain>
    </source>
</reference>
<name>A0A5N8WML4_9ACTN</name>
<feature type="region of interest" description="Disordered" evidence="1">
    <location>
        <begin position="89"/>
        <end position="115"/>
    </location>
</feature>
<evidence type="ECO:0000313" key="2">
    <source>
        <dbReference type="EMBL" id="MPY47475.1"/>
    </source>
</evidence>
<sequence length="115" mass="12407">MGVFWSRLLTPTAFQPHSTVCSPASDHWDTSIPAETTPIPAPALLALAISAFGIGTAEFVMMGLLPNVADDGFERLEFFYGTRLCRPQSRRSARPAAVKAASNSSRPSAKWARLS</sequence>
<evidence type="ECO:0000313" key="3">
    <source>
        <dbReference type="Proteomes" id="UP000373149"/>
    </source>
</evidence>
<dbReference type="Proteomes" id="UP000373149">
    <property type="component" value="Unassembled WGS sequence"/>
</dbReference>